<dbReference type="PROSITE" id="PS52004">
    <property type="entry name" value="KS3_2"/>
    <property type="match status" value="1"/>
</dbReference>
<dbReference type="InterPro" id="IPR000794">
    <property type="entry name" value="Beta-ketoacyl_synthase"/>
</dbReference>
<accession>A0A0W0TTQ3</accession>
<organism evidence="5 6">
    <name type="scientific">Legionella geestiana</name>
    <dbReference type="NCBI Taxonomy" id="45065"/>
    <lineage>
        <taxon>Bacteria</taxon>
        <taxon>Pseudomonadati</taxon>
        <taxon>Pseudomonadota</taxon>
        <taxon>Gammaproteobacteria</taxon>
        <taxon>Legionellales</taxon>
        <taxon>Legionellaceae</taxon>
        <taxon>Legionella</taxon>
    </lineage>
</organism>
<protein>
    <submittedName>
        <fullName evidence="5">3-oxoacyl-ACP synthase</fullName>
    </submittedName>
</protein>
<dbReference type="OrthoDB" id="9784825at2"/>
<dbReference type="Proteomes" id="UP000054785">
    <property type="component" value="Unassembled WGS sequence"/>
</dbReference>
<dbReference type="GO" id="GO:0004315">
    <property type="term" value="F:3-oxoacyl-[acyl-carrier-protein] synthase activity"/>
    <property type="evidence" value="ECO:0007669"/>
    <property type="project" value="TreeGrafter"/>
</dbReference>
<dbReference type="RefSeq" id="WP_028386264.1">
    <property type="nucleotide sequence ID" value="NZ_CAAAHN010000013.1"/>
</dbReference>
<dbReference type="PANTHER" id="PTHR11712">
    <property type="entry name" value="POLYKETIDE SYNTHASE-RELATED"/>
    <property type="match status" value="1"/>
</dbReference>
<comment type="caution">
    <text evidence="5">The sequence shown here is derived from an EMBL/GenBank/DDBJ whole genome shotgun (WGS) entry which is preliminary data.</text>
</comment>
<dbReference type="CDD" id="cd00828">
    <property type="entry name" value="elong_cond_enzymes"/>
    <property type="match status" value="1"/>
</dbReference>
<dbReference type="InterPro" id="IPR014030">
    <property type="entry name" value="Ketoacyl_synth_N"/>
</dbReference>
<name>A0A0W0TTQ3_9GAMM</name>
<evidence type="ECO:0000313" key="5">
    <source>
        <dbReference type="EMBL" id="KTC98805.1"/>
    </source>
</evidence>
<dbReference type="AlphaFoldDB" id="A0A0W0TTQ3"/>
<dbReference type="EMBL" id="LNYC01000056">
    <property type="protein sequence ID" value="KTC98805.1"/>
    <property type="molecule type" value="Genomic_DNA"/>
</dbReference>
<dbReference type="Pfam" id="PF02801">
    <property type="entry name" value="Ketoacyl-synt_C"/>
    <property type="match status" value="1"/>
</dbReference>
<dbReference type="PATRIC" id="fig|45065.4.peg.1619"/>
<comment type="similarity">
    <text evidence="2 4">Belongs to the thiolase-like superfamily. Beta-ketoacyl-ACP synthases family.</text>
</comment>
<dbReference type="Pfam" id="PF00109">
    <property type="entry name" value="ketoacyl-synt"/>
    <property type="match status" value="1"/>
</dbReference>
<evidence type="ECO:0000256" key="1">
    <source>
        <dbReference type="ARBA" id="ARBA00005194"/>
    </source>
</evidence>
<dbReference type="STRING" id="45065.Lgee_1494"/>
<dbReference type="InterPro" id="IPR016039">
    <property type="entry name" value="Thiolase-like"/>
</dbReference>
<dbReference type="GO" id="GO:0005829">
    <property type="term" value="C:cytosol"/>
    <property type="evidence" value="ECO:0007669"/>
    <property type="project" value="TreeGrafter"/>
</dbReference>
<keyword evidence="6" id="KW-1185">Reference proteome</keyword>
<dbReference type="InterPro" id="IPR014031">
    <property type="entry name" value="Ketoacyl_synth_C"/>
</dbReference>
<evidence type="ECO:0000256" key="3">
    <source>
        <dbReference type="ARBA" id="ARBA00022679"/>
    </source>
</evidence>
<dbReference type="InterPro" id="IPR020841">
    <property type="entry name" value="PKS_Beta-ketoAc_synthase_dom"/>
</dbReference>
<sequence>MTALPVITGFGGLNSAGRSSGFHGYKRILADVLPADIMELTWRDLAWRMKVCPKGTNPTAAQIDAIRAGTLLRRIDSFDVDAVPGWQQARLEGVGGVSSMVLPKSRLPQQIPANWQVEECGANDVRITVPEGLEVLFPRLQKSPVSSGSNIPAGFDPGELYNAHHHPRGLRLGVYGASDALNSLGFDWQTVLRHVRPEAVSVYAGSALGQLDGDAFGGLFSRYLSGNRPSSKMLPLALAEMPADFVNSYILNSVGSTGANLGACATFLYNLRQGAIDIQTGRARVVFVGSAEAPMVPEVIEGFNVMGALASDDSLRALDGGILDNRRACRPFSTNVGFTLGEASQFVVLMDDALALELGAMVYGAVPDVFINADANKKSISKPGVGNYLTMARATALAHSILGQSGLARTAVSAHGTGTPQNRTSESHILNEVAKAFSLNQWPVMAIKSCLGHSVSAAGGDQLVTALGTWRYGWLPGIKTIDHLADDIHHSHLDILMDHKEVGISGIDGIFLNSKGFGGNNATALVLSPEQTLKMLKKRHGDKVVQQWQMRNVAVAERASLQDKAACNGEESLVYRFGENIINDNDVHITPQSLTLPEFPLPVDLTGLNAYTDYC</sequence>
<evidence type="ECO:0000256" key="4">
    <source>
        <dbReference type="RuleBase" id="RU003694"/>
    </source>
</evidence>
<dbReference type="GO" id="GO:0006633">
    <property type="term" value="P:fatty acid biosynthetic process"/>
    <property type="evidence" value="ECO:0007669"/>
    <property type="project" value="TreeGrafter"/>
</dbReference>
<dbReference type="SUPFAM" id="SSF53901">
    <property type="entry name" value="Thiolase-like"/>
    <property type="match status" value="2"/>
</dbReference>
<dbReference type="Gene3D" id="3.40.47.10">
    <property type="match status" value="1"/>
</dbReference>
<dbReference type="InterPro" id="IPR047224">
    <property type="entry name" value="FAS_alpha_su_C"/>
</dbReference>
<keyword evidence="3 4" id="KW-0808">Transferase</keyword>
<dbReference type="PANTHER" id="PTHR11712:SF336">
    <property type="entry name" value="3-OXOACYL-[ACYL-CARRIER-PROTEIN] SYNTHASE, MITOCHONDRIAL"/>
    <property type="match status" value="1"/>
</dbReference>
<gene>
    <name evidence="5" type="primary">fabF_1</name>
    <name evidence="5" type="ORF">Lgee_1494</name>
</gene>
<evidence type="ECO:0000313" key="6">
    <source>
        <dbReference type="Proteomes" id="UP000054785"/>
    </source>
</evidence>
<reference evidence="5 6" key="1">
    <citation type="submission" date="2015-11" db="EMBL/GenBank/DDBJ databases">
        <title>Genomic analysis of 38 Legionella species identifies large and diverse effector repertoires.</title>
        <authorList>
            <person name="Burstein D."/>
            <person name="Amaro F."/>
            <person name="Zusman T."/>
            <person name="Lifshitz Z."/>
            <person name="Cohen O."/>
            <person name="Gilbert J.A."/>
            <person name="Pupko T."/>
            <person name="Shuman H.A."/>
            <person name="Segal G."/>
        </authorList>
    </citation>
    <scope>NUCLEOTIDE SEQUENCE [LARGE SCALE GENOMIC DNA]</scope>
    <source>
        <strain evidence="5 6">ATCC 49504</strain>
    </source>
</reference>
<proteinExistence type="inferred from homology"/>
<comment type="pathway">
    <text evidence="1">Lipid metabolism; fatty acid biosynthesis.</text>
</comment>
<evidence type="ECO:0000256" key="2">
    <source>
        <dbReference type="ARBA" id="ARBA00008467"/>
    </source>
</evidence>